<evidence type="ECO:0000256" key="1">
    <source>
        <dbReference type="SAM" id="SignalP"/>
    </source>
</evidence>
<evidence type="ECO:0000313" key="4">
    <source>
        <dbReference type="Proteomes" id="UP000196027"/>
    </source>
</evidence>
<name>A0A1Y0IA00_9GAMM</name>
<gene>
    <name evidence="3" type="ORF">OLMES_3312</name>
</gene>
<dbReference type="Pfam" id="PF19657">
    <property type="entry name" value="DUF6160"/>
    <property type="match status" value="1"/>
</dbReference>
<dbReference type="OrthoDB" id="6198908at2"/>
<evidence type="ECO:0000259" key="2">
    <source>
        <dbReference type="Pfam" id="PF19657"/>
    </source>
</evidence>
<dbReference type="AlphaFoldDB" id="A0A1Y0IA00"/>
<feature type="chain" id="PRO_5012869505" description="DUF6160 domain-containing protein" evidence="1">
    <location>
        <begin position="22"/>
        <end position="280"/>
    </location>
</feature>
<dbReference type="KEGG" id="ome:OLMES_3312"/>
<protein>
    <recommendedName>
        <fullName evidence="2">DUF6160 domain-containing protein</fullName>
    </recommendedName>
</protein>
<keyword evidence="4" id="KW-1185">Reference proteome</keyword>
<dbReference type="InterPro" id="IPR046158">
    <property type="entry name" value="DUF6160"/>
</dbReference>
<feature type="signal peptide" evidence="1">
    <location>
        <begin position="1"/>
        <end position="21"/>
    </location>
</feature>
<reference evidence="3 4" key="1">
    <citation type="submission" date="2017-05" db="EMBL/GenBank/DDBJ databases">
        <title>Genomic insights into alkan degradation activity of Oleiphilus messinensis.</title>
        <authorList>
            <person name="Kozyavkin S.A."/>
            <person name="Slesarev A.I."/>
            <person name="Golyshin P.N."/>
            <person name="Korzhenkov A."/>
            <person name="Golyshina O.N."/>
            <person name="Toshchakov S.V."/>
        </authorList>
    </citation>
    <scope>NUCLEOTIDE SEQUENCE [LARGE SCALE GENOMIC DNA]</scope>
    <source>
        <strain evidence="3 4">ME102</strain>
    </source>
</reference>
<proteinExistence type="predicted"/>
<feature type="domain" description="DUF6160" evidence="2">
    <location>
        <begin position="1"/>
        <end position="78"/>
    </location>
</feature>
<accession>A0A1Y0IA00</accession>
<keyword evidence="1" id="KW-0732">Signal</keyword>
<dbReference type="RefSeq" id="WP_087462255.1">
    <property type="nucleotide sequence ID" value="NZ_CP021425.1"/>
</dbReference>
<organism evidence="3 4">
    <name type="scientific">Oleiphilus messinensis</name>
    <dbReference type="NCBI Taxonomy" id="141451"/>
    <lineage>
        <taxon>Bacteria</taxon>
        <taxon>Pseudomonadati</taxon>
        <taxon>Pseudomonadota</taxon>
        <taxon>Gammaproteobacteria</taxon>
        <taxon>Oceanospirillales</taxon>
        <taxon>Oleiphilaceae</taxon>
        <taxon>Oleiphilus</taxon>
    </lineage>
</organism>
<dbReference type="EMBL" id="CP021425">
    <property type="protein sequence ID" value="ARU57352.1"/>
    <property type="molecule type" value="Genomic_DNA"/>
</dbReference>
<dbReference type="Proteomes" id="UP000196027">
    <property type="component" value="Chromosome"/>
</dbReference>
<evidence type="ECO:0000313" key="3">
    <source>
        <dbReference type="EMBL" id="ARU57352.1"/>
    </source>
</evidence>
<sequence>MKGLKKIALVTAITATSAAHAEMQALDDTSMGEMTGQAGLTIDVSAADVTIGQVAYQDAGFLNINNIDLDINETLQITVDVAGSGETLTGATTAVGGSTDIAVGNGDLVITLREGSTGDGDGTADIGLSIGSIELADSSYASNIGSAAAAGTETTTLVSNLNLTGNLGPVDLVVHNNGGDAGETVLEIDAYFALEGNLDLTFMNTSMGMKLHNSRGESNNLDLAHAQLGVGQTGSGLRVNLTDFSGDLDLTNVAMGGGASIGNIYITDLKVQATLDIYGH</sequence>